<reference evidence="1 2" key="1">
    <citation type="submission" date="2020-07" db="EMBL/GenBank/DDBJ databases">
        <authorList>
            <person name="Sun Q."/>
        </authorList>
    </citation>
    <scope>NUCLEOTIDE SEQUENCE [LARGE SCALE GENOMIC DNA]</scope>
    <source>
        <strain evidence="1 2">CGMCC 1.13654</strain>
    </source>
</reference>
<sequence>MSRKLAKMEHQRSYASNQAAIAALELATALSTVLTRRLGQDFADELCAELRTRAQSLLADDFTSQCTANIVSELADWPIWKSAH</sequence>
<proteinExistence type="predicted"/>
<dbReference type="EMBL" id="JACEIB010000024">
    <property type="protein sequence ID" value="MBA2935184.1"/>
    <property type="molecule type" value="Genomic_DNA"/>
</dbReference>
<organism evidence="1 2">
    <name type="scientific">Sphingomonas chungangi</name>
    <dbReference type="NCBI Taxonomy" id="2683589"/>
    <lineage>
        <taxon>Bacteria</taxon>
        <taxon>Pseudomonadati</taxon>
        <taxon>Pseudomonadota</taxon>
        <taxon>Alphaproteobacteria</taxon>
        <taxon>Sphingomonadales</taxon>
        <taxon>Sphingomonadaceae</taxon>
        <taxon>Sphingomonas</taxon>
    </lineage>
</organism>
<dbReference type="Proteomes" id="UP000570166">
    <property type="component" value="Unassembled WGS sequence"/>
</dbReference>
<protein>
    <submittedName>
        <fullName evidence="1">Uncharacterized protein</fullName>
    </submittedName>
</protein>
<dbReference type="AlphaFoldDB" id="A0A838L7N4"/>
<dbReference type="RefSeq" id="WP_160363777.1">
    <property type="nucleotide sequence ID" value="NZ_JACEIB010000024.1"/>
</dbReference>
<comment type="caution">
    <text evidence="1">The sequence shown here is derived from an EMBL/GenBank/DDBJ whole genome shotgun (WGS) entry which is preliminary data.</text>
</comment>
<name>A0A838L7N4_9SPHN</name>
<evidence type="ECO:0000313" key="2">
    <source>
        <dbReference type="Proteomes" id="UP000570166"/>
    </source>
</evidence>
<keyword evidence="2" id="KW-1185">Reference proteome</keyword>
<gene>
    <name evidence="1" type="ORF">HZF05_13925</name>
</gene>
<accession>A0A838L7N4</accession>
<evidence type="ECO:0000313" key="1">
    <source>
        <dbReference type="EMBL" id="MBA2935184.1"/>
    </source>
</evidence>